<reference evidence="1 2" key="1">
    <citation type="journal article" date="2021" name="Int. J. Syst. Evol. Microbiol.">
        <title>Pseudomonas lactucae sp. nov., a pathogen causing bacterial rot of lettuce in Japan.</title>
        <authorList>
            <person name="Sawada H."/>
            <person name="Fujikawa T."/>
            <person name="Satou M."/>
        </authorList>
    </citation>
    <scope>NUCLEOTIDE SEQUENCE [LARGE SCALE GENOMIC DNA]</scope>
    <source>
        <strain evidence="1 2">MAFF 301381</strain>
    </source>
</reference>
<sequence>MNDISKNFKVRFVASLRKIPADLDLHLDEFVLFDPEFLPDRLVREDSSLLAAQGLPRDAAPFLSFYAYLQAEIESRVQNFGLPESYFPIGHNGSGDVVAIDMDSRHVIYFNHDRYNERVFINSSLPQFAESLCIYQEHLTKEAMDNCLDAIATIDSRAVDLGSMWPAEVGSELADES</sequence>
<name>A0A9X0YGF8_9PSED</name>
<proteinExistence type="predicted"/>
<dbReference type="Pfam" id="PF14435">
    <property type="entry name" value="SUKH-4"/>
    <property type="match status" value="1"/>
</dbReference>
<dbReference type="Proteomes" id="UP001154860">
    <property type="component" value="Unassembled WGS sequence"/>
</dbReference>
<reference evidence="1 2" key="2">
    <citation type="journal article" date="2023" name="Plant Pathol.">
        <title>Dismantling and reorganizing Pseudomonas marginalis sensu#lato.</title>
        <authorList>
            <person name="Sawada H."/>
            <person name="Fujikawa T."/>
            <person name="Satou M."/>
        </authorList>
    </citation>
    <scope>NUCLEOTIDE SEQUENCE [LARGE SCALE GENOMIC DNA]</scope>
    <source>
        <strain evidence="1 2">MAFF 301381</strain>
    </source>
</reference>
<gene>
    <name evidence="1" type="ORF">JWR99_23520</name>
</gene>
<comment type="caution">
    <text evidence="1">The sequence shown here is derived from an EMBL/GenBank/DDBJ whole genome shotgun (WGS) entry which is preliminary data.</text>
</comment>
<evidence type="ECO:0000313" key="1">
    <source>
        <dbReference type="EMBL" id="MBN2978746.1"/>
    </source>
</evidence>
<dbReference type="InterPro" id="IPR037883">
    <property type="entry name" value="Knr4/Smi1-like_sf"/>
</dbReference>
<evidence type="ECO:0000313" key="2">
    <source>
        <dbReference type="Proteomes" id="UP001154860"/>
    </source>
</evidence>
<dbReference type="InterPro" id="IPR025851">
    <property type="entry name" value="SUKH-4"/>
</dbReference>
<organism evidence="1 2">
    <name type="scientific">Pseudomonas lactucae</name>
    <dbReference type="NCBI Taxonomy" id="2813360"/>
    <lineage>
        <taxon>Bacteria</taxon>
        <taxon>Pseudomonadati</taxon>
        <taxon>Pseudomonadota</taxon>
        <taxon>Gammaproteobacteria</taxon>
        <taxon>Pseudomonadales</taxon>
        <taxon>Pseudomonadaceae</taxon>
        <taxon>Pseudomonas</taxon>
    </lineage>
</organism>
<accession>A0A9X0YGF8</accession>
<dbReference type="EMBL" id="JAFHKJ010000118">
    <property type="protein sequence ID" value="MBN2978746.1"/>
    <property type="molecule type" value="Genomic_DNA"/>
</dbReference>
<protein>
    <submittedName>
        <fullName evidence="1">SUKH-4 family immunity protein</fullName>
    </submittedName>
</protein>
<dbReference type="Gene3D" id="3.40.1580.10">
    <property type="entry name" value="SMI1/KNR4-like"/>
    <property type="match status" value="1"/>
</dbReference>
<dbReference type="SUPFAM" id="SSF160631">
    <property type="entry name" value="SMI1/KNR4-like"/>
    <property type="match status" value="1"/>
</dbReference>
<keyword evidence="2" id="KW-1185">Reference proteome</keyword>
<dbReference type="RefSeq" id="WP_205489516.1">
    <property type="nucleotide sequence ID" value="NZ_JAFHKI010000027.1"/>
</dbReference>
<dbReference type="AlphaFoldDB" id="A0A9X0YGF8"/>